<comment type="caution">
    <text evidence="2">The sequence shown here is derived from an EMBL/GenBank/DDBJ whole genome shotgun (WGS) entry which is preliminary data.</text>
</comment>
<reference evidence="2 3" key="1">
    <citation type="submission" date="2023-03" db="EMBL/GenBank/DDBJ databases">
        <title>WGS of Gossypium arboreum.</title>
        <authorList>
            <person name="Yu D."/>
        </authorList>
    </citation>
    <scope>NUCLEOTIDE SEQUENCE [LARGE SCALE GENOMIC DNA]</scope>
    <source>
        <tissue evidence="2">Leaf</tissue>
    </source>
</reference>
<dbReference type="PANTHER" id="PTHR31956:SF2">
    <property type="entry name" value="NON-SPECIFIC PHOSPHOLIPASE C6"/>
    <property type="match status" value="1"/>
</dbReference>
<proteinExistence type="predicted"/>
<evidence type="ECO:0000256" key="1">
    <source>
        <dbReference type="ARBA" id="ARBA00022801"/>
    </source>
</evidence>
<accession>A0ABR0P9V9</accession>
<dbReference type="InterPro" id="IPR007312">
    <property type="entry name" value="Phosphoesterase"/>
</dbReference>
<dbReference type="PANTHER" id="PTHR31956">
    <property type="entry name" value="NON-SPECIFIC PHOSPHOLIPASE C4-RELATED"/>
    <property type="match status" value="1"/>
</dbReference>
<dbReference type="InterPro" id="IPR017850">
    <property type="entry name" value="Alkaline_phosphatase_core_sf"/>
</dbReference>
<name>A0ABR0P9V9_GOSAR</name>
<evidence type="ECO:0000313" key="2">
    <source>
        <dbReference type="EMBL" id="KAK5818019.1"/>
    </source>
</evidence>
<organism evidence="2 3">
    <name type="scientific">Gossypium arboreum</name>
    <name type="common">Tree cotton</name>
    <name type="synonym">Gossypium nanking</name>
    <dbReference type="NCBI Taxonomy" id="29729"/>
    <lineage>
        <taxon>Eukaryota</taxon>
        <taxon>Viridiplantae</taxon>
        <taxon>Streptophyta</taxon>
        <taxon>Embryophyta</taxon>
        <taxon>Tracheophyta</taxon>
        <taxon>Spermatophyta</taxon>
        <taxon>Magnoliopsida</taxon>
        <taxon>eudicotyledons</taxon>
        <taxon>Gunneridae</taxon>
        <taxon>Pentapetalae</taxon>
        <taxon>rosids</taxon>
        <taxon>malvids</taxon>
        <taxon>Malvales</taxon>
        <taxon>Malvaceae</taxon>
        <taxon>Malvoideae</taxon>
        <taxon>Gossypium</taxon>
    </lineage>
</organism>
<gene>
    <name evidence="2" type="ORF">PVK06_022950</name>
</gene>
<dbReference type="EMBL" id="JARKNE010000007">
    <property type="protein sequence ID" value="KAK5818019.1"/>
    <property type="molecule type" value="Genomic_DNA"/>
</dbReference>
<evidence type="ECO:0000313" key="3">
    <source>
        <dbReference type="Proteomes" id="UP001358586"/>
    </source>
</evidence>
<dbReference type="Pfam" id="PF04185">
    <property type="entry name" value="Phosphoesterase"/>
    <property type="match status" value="1"/>
</dbReference>
<protein>
    <submittedName>
        <fullName evidence="2">Uncharacterized protein</fullName>
    </submittedName>
</protein>
<keyword evidence="3" id="KW-1185">Reference proteome</keyword>
<dbReference type="Gene3D" id="3.40.720.10">
    <property type="entry name" value="Alkaline Phosphatase, subunit A"/>
    <property type="match status" value="1"/>
</dbReference>
<keyword evidence="1" id="KW-0378">Hydrolase</keyword>
<sequence>MQPNFNKKLNLKSICFTNDAEFVDPNPGHSFKAVEQQVFGSSTIPSMSGFVEQALSMSKNLSEIVMKGFRPDSVPIYAALVKKFAVFD</sequence>
<dbReference type="Proteomes" id="UP001358586">
    <property type="component" value="Chromosome 7"/>
</dbReference>